<evidence type="ECO:0000313" key="1">
    <source>
        <dbReference type="EMBL" id="OAQ63846.1"/>
    </source>
</evidence>
<name>A0A179FED1_PURLI</name>
<sequence length="112" mass="12269">MPDLAAIPVGRSTSWATAWTIRCFTRVAERLLRRGDSVKSRGDLRSWRPLEYGIMARGRKTAAYIQESHWLLSATVTGATSSLPHGPAVTVYYCRVSPGAGEPSADAAKYQE</sequence>
<gene>
    <name evidence="1" type="ORF">VFPBJ_11285</name>
</gene>
<dbReference type="Proteomes" id="UP000078240">
    <property type="component" value="Unassembled WGS sequence"/>
</dbReference>
<dbReference type="AlphaFoldDB" id="A0A179FED1"/>
<comment type="caution">
    <text evidence="1">The sequence shown here is derived from an EMBL/GenBank/DDBJ whole genome shotgun (WGS) entry which is preliminary data.</text>
</comment>
<proteinExistence type="predicted"/>
<protein>
    <submittedName>
        <fullName evidence="1">Uncharacterized protein</fullName>
    </submittedName>
</protein>
<evidence type="ECO:0000313" key="2">
    <source>
        <dbReference type="Proteomes" id="UP000078240"/>
    </source>
</evidence>
<reference evidence="1 2" key="1">
    <citation type="submission" date="2016-01" db="EMBL/GenBank/DDBJ databases">
        <title>Biosynthesis of antibiotic leucinostatins and their inhibition on Phytophthora in bio-control Purpureocillium lilacinum.</title>
        <authorList>
            <person name="Wang G."/>
            <person name="Liu Z."/>
            <person name="Lin R."/>
            <person name="Li E."/>
            <person name="Mao Z."/>
            <person name="Ling J."/>
            <person name="Yin W."/>
            <person name="Xie B."/>
        </authorList>
    </citation>
    <scope>NUCLEOTIDE SEQUENCE [LARGE SCALE GENOMIC DNA]</scope>
    <source>
        <strain evidence="1">PLBJ-1</strain>
    </source>
</reference>
<dbReference type="EMBL" id="LSBH01000018">
    <property type="protein sequence ID" value="OAQ63846.1"/>
    <property type="molecule type" value="Genomic_DNA"/>
</dbReference>
<organism evidence="1 2">
    <name type="scientific">Purpureocillium lilacinum</name>
    <name type="common">Paecilomyces lilacinus</name>
    <dbReference type="NCBI Taxonomy" id="33203"/>
    <lineage>
        <taxon>Eukaryota</taxon>
        <taxon>Fungi</taxon>
        <taxon>Dikarya</taxon>
        <taxon>Ascomycota</taxon>
        <taxon>Pezizomycotina</taxon>
        <taxon>Sordariomycetes</taxon>
        <taxon>Hypocreomycetidae</taxon>
        <taxon>Hypocreales</taxon>
        <taxon>Ophiocordycipitaceae</taxon>
        <taxon>Purpureocillium</taxon>
    </lineage>
</organism>
<accession>A0A179FED1</accession>